<dbReference type="Proteomes" id="UP000663879">
    <property type="component" value="Unassembled WGS sequence"/>
</dbReference>
<evidence type="ECO:0000313" key="2">
    <source>
        <dbReference type="EMBL" id="CAF1084526.1"/>
    </source>
</evidence>
<feature type="region of interest" description="Disordered" evidence="1">
    <location>
        <begin position="1"/>
        <end position="50"/>
    </location>
</feature>
<gene>
    <name evidence="2" type="ORF">OXX778_LOCUS20358</name>
</gene>
<proteinExistence type="predicted"/>
<name>A0A814MW08_9BILA</name>
<reference evidence="2" key="1">
    <citation type="submission" date="2021-02" db="EMBL/GenBank/DDBJ databases">
        <authorList>
            <person name="Nowell W R."/>
        </authorList>
    </citation>
    <scope>NUCLEOTIDE SEQUENCE</scope>
    <source>
        <strain evidence="2">Ploen Becks lab</strain>
    </source>
</reference>
<comment type="caution">
    <text evidence="2">The sequence shown here is derived from an EMBL/GenBank/DDBJ whole genome shotgun (WGS) entry which is preliminary data.</text>
</comment>
<organism evidence="2 3">
    <name type="scientific">Brachionus calyciflorus</name>
    <dbReference type="NCBI Taxonomy" id="104777"/>
    <lineage>
        <taxon>Eukaryota</taxon>
        <taxon>Metazoa</taxon>
        <taxon>Spiralia</taxon>
        <taxon>Gnathifera</taxon>
        <taxon>Rotifera</taxon>
        <taxon>Eurotatoria</taxon>
        <taxon>Monogononta</taxon>
        <taxon>Pseudotrocha</taxon>
        <taxon>Ploima</taxon>
        <taxon>Brachionidae</taxon>
        <taxon>Brachionus</taxon>
    </lineage>
</organism>
<protein>
    <recommendedName>
        <fullName evidence="4">LITAF domain-containing protein</fullName>
    </recommendedName>
</protein>
<dbReference type="EMBL" id="CAJNOC010006723">
    <property type="protein sequence ID" value="CAF1084526.1"/>
    <property type="molecule type" value="Genomic_DNA"/>
</dbReference>
<sequence length="92" mass="9879">MSNQVGIEKDIPTPVIPSTVNPPPAYQPMYNSGGPNMHPTQPPNTYPTQPAQNVNATIVVQPVVNQALFLGKHPTNVVCPSCKANVITRVNH</sequence>
<accession>A0A814MW08</accession>
<evidence type="ECO:0008006" key="4">
    <source>
        <dbReference type="Google" id="ProtNLM"/>
    </source>
</evidence>
<evidence type="ECO:0000256" key="1">
    <source>
        <dbReference type="SAM" id="MobiDB-lite"/>
    </source>
</evidence>
<dbReference type="AlphaFoldDB" id="A0A814MW08"/>
<dbReference type="OrthoDB" id="5599753at2759"/>
<keyword evidence="3" id="KW-1185">Reference proteome</keyword>
<evidence type="ECO:0000313" key="3">
    <source>
        <dbReference type="Proteomes" id="UP000663879"/>
    </source>
</evidence>